<dbReference type="GO" id="GO:0032993">
    <property type="term" value="C:protein-DNA complex"/>
    <property type="evidence" value="ECO:0007669"/>
    <property type="project" value="TreeGrafter"/>
</dbReference>
<evidence type="ECO:0000313" key="6">
    <source>
        <dbReference type="EMBL" id="RVT99060.1"/>
    </source>
</evidence>
<evidence type="ECO:0000256" key="1">
    <source>
        <dbReference type="ARBA" id="ARBA00009437"/>
    </source>
</evidence>
<evidence type="ECO:0000259" key="5">
    <source>
        <dbReference type="PROSITE" id="PS50931"/>
    </source>
</evidence>
<gene>
    <name evidence="6" type="ORF">EOD42_02840</name>
</gene>
<dbReference type="EMBL" id="SACL01000001">
    <property type="protein sequence ID" value="RVT99060.1"/>
    <property type="molecule type" value="Genomic_DNA"/>
</dbReference>
<evidence type="ECO:0000256" key="2">
    <source>
        <dbReference type="ARBA" id="ARBA00023015"/>
    </source>
</evidence>
<dbReference type="Gene3D" id="3.40.190.10">
    <property type="entry name" value="Periplasmic binding protein-like II"/>
    <property type="match status" value="2"/>
</dbReference>
<comment type="caution">
    <text evidence="6">The sequence shown here is derived from an EMBL/GenBank/DDBJ whole genome shotgun (WGS) entry which is preliminary data.</text>
</comment>
<feature type="domain" description="HTH lysR-type" evidence="5">
    <location>
        <begin position="4"/>
        <end position="61"/>
    </location>
</feature>
<dbReference type="RefSeq" id="WP_127785702.1">
    <property type="nucleotide sequence ID" value="NZ_SACL01000001.1"/>
</dbReference>
<keyword evidence="7" id="KW-1185">Reference proteome</keyword>
<dbReference type="Proteomes" id="UP000282957">
    <property type="component" value="Unassembled WGS sequence"/>
</dbReference>
<dbReference type="Pfam" id="PF03466">
    <property type="entry name" value="LysR_substrate"/>
    <property type="match status" value="1"/>
</dbReference>
<evidence type="ECO:0000256" key="4">
    <source>
        <dbReference type="ARBA" id="ARBA00023163"/>
    </source>
</evidence>
<protein>
    <submittedName>
        <fullName evidence="6">LysR family transcriptional regulator</fullName>
    </submittedName>
</protein>
<dbReference type="SUPFAM" id="SSF46785">
    <property type="entry name" value="Winged helix' DNA-binding domain"/>
    <property type="match status" value="1"/>
</dbReference>
<keyword evidence="2" id="KW-0805">Transcription regulation</keyword>
<dbReference type="OrthoDB" id="9811588at2"/>
<accession>A0A437MN69</accession>
<dbReference type="InterPro" id="IPR036390">
    <property type="entry name" value="WH_DNA-bd_sf"/>
</dbReference>
<dbReference type="Pfam" id="PF00126">
    <property type="entry name" value="HTH_1"/>
    <property type="match status" value="1"/>
</dbReference>
<evidence type="ECO:0000256" key="3">
    <source>
        <dbReference type="ARBA" id="ARBA00023125"/>
    </source>
</evidence>
<dbReference type="PROSITE" id="PS50931">
    <property type="entry name" value="HTH_LYSR"/>
    <property type="match status" value="1"/>
</dbReference>
<dbReference type="PRINTS" id="PR00039">
    <property type="entry name" value="HTHLYSR"/>
</dbReference>
<evidence type="ECO:0000313" key="7">
    <source>
        <dbReference type="Proteomes" id="UP000282957"/>
    </source>
</evidence>
<dbReference type="AlphaFoldDB" id="A0A437MN69"/>
<dbReference type="InterPro" id="IPR036388">
    <property type="entry name" value="WH-like_DNA-bd_sf"/>
</dbReference>
<sequence>MLRFDLRHLRCFLQVAQELHFSRAAERLHMAQPALSRTIRELEAEVGTALFQRSTRQVSLTVAGEAFLKECRAGLAQIERGVAKARRVAEGTSGELRVAYMDFAINGRLPELVRLFRERHPEIRLELHYMPTSRQQAALLERRIDIGFMLDGMGSEVMTSYPLAEDSYVALLPATHRLADVPGLTLSALAQEPFVIGTGDDWFGYRETIFAMCRQRGFFPDIIQEASSSQGIFGLVAAGAGVSVYSSCVRNVQRRGIVVRELDDVRAAISIRAVWEREHPSPTVQRFAEFLLSVWGR</sequence>
<dbReference type="PANTHER" id="PTHR30346">
    <property type="entry name" value="TRANSCRIPTIONAL DUAL REGULATOR HCAR-RELATED"/>
    <property type="match status" value="1"/>
</dbReference>
<organism evidence="6 7">
    <name type="scientific">Rhodovarius crocodyli</name>
    <dbReference type="NCBI Taxonomy" id="1979269"/>
    <lineage>
        <taxon>Bacteria</taxon>
        <taxon>Pseudomonadati</taxon>
        <taxon>Pseudomonadota</taxon>
        <taxon>Alphaproteobacteria</taxon>
        <taxon>Acetobacterales</taxon>
        <taxon>Roseomonadaceae</taxon>
        <taxon>Rhodovarius</taxon>
    </lineage>
</organism>
<dbReference type="CDD" id="cd08414">
    <property type="entry name" value="PBP2_LTTR_aromatics_like"/>
    <property type="match status" value="1"/>
</dbReference>
<dbReference type="FunFam" id="1.10.10.10:FF:000001">
    <property type="entry name" value="LysR family transcriptional regulator"/>
    <property type="match status" value="1"/>
</dbReference>
<dbReference type="InterPro" id="IPR005119">
    <property type="entry name" value="LysR_subst-bd"/>
</dbReference>
<dbReference type="GO" id="GO:0003677">
    <property type="term" value="F:DNA binding"/>
    <property type="evidence" value="ECO:0007669"/>
    <property type="project" value="UniProtKB-KW"/>
</dbReference>
<keyword evidence="4" id="KW-0804">Transcription</keyword>
<dbReference type="PANTHER" id="PTHR30346:SF28">
    <property type="entry name" value="HTH-TYPE TRANSCRIPTIONAL REGULATOR CYNR"/>
    <property type="match status" value="1"/>
</dbReference>
<name>A0A437MN69_9PROT</name>
<dbReference type="GO" id="GO:0003700">
    <property type="term" value="F:DNA-binding transcription factor activity"/>
    <property type="evidence" value="ECO:0007669"/>
    <property type="project" value="InterPro"/>
</dbReference>
<dbReference type="Gene3D" id="1.10.10.10">
    <property type="entry name" value="Winged helix-like DNA-binding domain superfamily/Winged helix DNA-binding domain"/>
    <property type="match status" value="1"/>
</dbReference>
<comment type="similarity">
    <text evidence="1">Belongs to the LysR transcriptional regulatory family.</text>
</comment>
<dbReference type="InterPro" id="IPR000847">
    <property type="entry name" value="LysR_HTH_N"/>
</dbReference>
<proteinExistence type="inferred from homology"/>
<reference evidence="6 7" key="1">
    <citation type="submission" date="2019-01" db="EMBL/GenBank/DDBJ databases">
        <authorList>
            <person name="Chen W.-M."/>
        </authorList>
    </citation>
    <scope>NUCLEOTIDE SEQUENCE [LARGE SCALE GENOMIC DNA]</scope>
    <source>
        <strain evidence="6 7">CCP-6</strain>
    </source>
</reference>
<keyword evidence="3" id="KW-0238">DNA-binding</keyword>
<dbReference type="SUPFAM" id="SSF53850">
    <property type="entry name" value="Periplasmic binding protein-like II"/>
    <property type="match status" value="1"/>
</dbReference>